<dbReference type="GeneID" id="117151810"/>
<dbReference type="AlphaFoldDB" id="A0A6P8LRH3"/>
<accession>A0A6P8LRH3</accession>
<dbReference type="RefSeq" id="XP_033177349.1">
    <property type="nucleotide sequence ID" value="XM_033321458.1"/>
</dbReference>
<evidence type="ECO:0000313" key="2">
    <source>
        <dbReference type="RefSeq" id="XP_033177349.1"/>
    </source>
</evidence>
<organism evidence="1 2">
    <name type="scientific">Bombus impatiens</name>
    <name type="common">Bumblebee</name>
    <dbReference type="NCBI Taxonomy" id="132113"/>
    <lineage>
        <taxon>Eukaryota</taxon>
        <taxon>Metazoa</taxon>
        <taxon>Ecdysozoa</taxon>
        <taxon>Arthropoda</taxon>
        <taxon>Hexapoda</taxon>
        <taxon>Insecta</taxon>
        <taxon>Pterygota</taxon>
        <taxon>Neoptera</taxon>
        <taxon>Endopterygota</taxon>
        <taxon>Hymenoptera</taxon>
        <taxon>Apocrita</taxon>
        <taxon>Aculeata</taxon>
        <taxon>Apoidea</taxon>
        <taxon>Anthophila</taxon>
        <taxon>Apidae</taxon>
        <taxon>Bombus</taxon>
        <taxon>Pyrobombus</taxon>
    </lineage>
</organism>
<keyword evidence="1" id="KW-1185">Reference proteome</keyword>
<sequence length="114" mass="12652">MSNVIIRTTPFNALPTLSLVFRQASSKKSAFVIKLPDSRDPPEESVTEWVVSGVPLRKDACSSIPTGYYSRELNAIHDAGIVRLEAMPTAVLCIRSYTQIKHLSNETRYVDGNL</sequence>
<dbReference type="Proteomes" id="UP000515180">
    <property type="component" value="Unplaced"/>
</dbReference>
<reference evidence="2" key="1">
    <citation type="submission" date="2025-08" db="UniProtKB">
        <authorList>
            <consortium name="RefSeq"/>
        </authorList>
    </citation>
    <scope>IDENTIFICATION</scope>
</reference>
<proteinExistence type="predicted"/>
<protein>
    <submittedName>
        <fullName evidence="2">Uncharacterized protein LOC117151810</fullName>
    </submittedName>
</protein>
<name>A0A6P8LRH3_BOMIM</name>
<evidence type="ECO:0000313" key="1">
    <source>
        <dbReference type="Proteomes" id="UP000515180"/>
    </source>
</evidence>
<gene>
    <name evidence="2" type="primary">LOC117151810</name>
</gene>